<dbReference type="SUPFAM" id="SSF53474">
    <property type="entry name" value="alpha/beta-Hydrolases"/>
    <property type="match status" value="1"/>
</dbReference>
<protein>
    <submittedName>
        <fullName evidence="1">Uncharacterized protein</fullName>
    </submittedName>
</protein>
<organism evidence="1">
    <name type="scientific">Singulisphaera sp. Ch08</name>
    <dbReference type="NCBI Taxonomy" id="3120278"/>
    <lineage>
        <taxon>Bacteria</taxon>
        <taxon>Pseudomonadati</taxon>
        <taxon>Planctomycetota</taxon>
        <taxon>Planctomycetia</taxon>
        <taxon>Isosphaerales</taxon>
        <taxon>Isosphaeraceae</taxon>
        <taxon>Singulisphaera</taxon>
    </lineage>
</organism>
<dbReference type="EMBL" id="CP155447">
    <property type="protein sequence ID" value="XBH04626.1"/>
    <property type="molecule type" value="Genomic_DNA"/>
</dbReference>
<evidence type="ECO:0000313" key="1">
    <source>
        <dbReference type="EMBL" id="XBH04626.1"/>
    </source>
</evidence>
<proteinExistence type="predicted"/>
<dbReference type="InterPro" id="IPR029058">
    <property type="entry name" value="AB_hydrolase_fold"/>
</dbReference>
<accession>A0AAU7CHA3</accession>
<sequence length="447" mass="49014">MVAIKNRSLILLVLLITMPWTRPAIGAGQVFKVQYPPSDKPGELVVGVTYRVWIPDGVTRLRGLIIHQHGCGRRASLGGRTAADDLHWQALAKKWDCALLGPSYRQSDDQRCPRWCDPRLGSRDRFLQALDELAESSGHAELATVPWCLWGHSGGAIWASLMQISDPERVVGVWLRSGSALGAWEKDDLPKPAIPKAVYEVPVMCNPGTKENADKRFDDAWTGTLSTFRAYREQGAPIAFAPDPRTKHECGDSRYLAIPFFDACLAARLPDKGSRVKTLKPFQLTQGWLAPCLGDTAVPAAEYRDDPEAANWLPNERIAKAWMEYVKTGTVGDATPPSAPFDLKSAETPNGGTAISWDATADLESGIEAFIIQRDGQEIGRVPEKRIGRFGRPLFQVMSYHDTPEVPLPAMRFVDPAAKAGIKSRYQVIAVNGQGIRSEPSPAAEGP</sequence>
<gene>
    <name evidence="1" type="ORF">V5E97_01035</name>
</gene>
<dbReference type="RefSeq" id="WP_406697418.1">
    <property type="nucleotide sequence ID" value="NZ_CP155447.1"/>
</dbReference>
<name>A0AAU7CHA3_9BACT</name>
<reference evidence="1" key="1">
    <citation type="submission" date="2024-05" db="EMBL/GenBank/DDBJ databases">
        <title>Planctomycetes of the genus Singulisphaera possess chitinolytic capabilities.</title>
        <authorList>
            <person name="Ivanova A."/>
        </authorList>
    </citation>
    <scope>NUCLEOTIDE SEQUENCE</scope>
    <source>
        <strain evidence="1">Ch08T</strain>
    </source>
</reference>
<dbReference type="Gene3D" id="3.40.50.1820">
    <property type="entry name" value="alpha/beta hydrolase"/>
    <property type="match status" value="1"/>
</dbReference>
<dbReference type="AlphaFoldDB" id="A0AAU7CHA3"/>